<accession>A0AAJ2S978</accession>
<sequence>MSHNLFVSKTSMLKASVENYINIPRQADSVLRDELEHTKTDNIPVSEVYADIINTMNDVYKGSINLNLLQFGNLQGDYIGVSHHSTGAKEEYLTLKDASTHHILTSYAGLSTRSTVSMQNPHYDIMHRPWYQSPNENRKPFWTPVYRDLNTGRELGIAYSVPAYNSKGHYIGVIASELHLQNLNKMLIDLLPYRDSHLLIMDEHHQIIASSVRALRTPAKSDMALPSLTKNTSPVITNIGKMLLDAAPNEVINTPLRDARYYASRIPITDDSGQLKWQAVLIVPASSIVSSVNLHDNFMIVGLILTFMLSATLVHVVLARITAPLSHMVQRTKLMESGQWPQGPASYQFKEIAELESSFTHLSQRLSDSFEQMRKKIEYDPVSGLYTRSGLLNDERIYQHHNLIALVHVTNMKSIMNTLGNKYADEFMTEFMQQAQTVLPTNIIVARDNIDKFIIVFPGMNQKSDYEKYIGIINSLFSLNRQSGKNENTNILFTGNAGMVLREITPDSITDILMHAWIALRHAEKTGNAQTRLYTPEMLETELTNIHLHDSFSGAMASNEIYLVIQPIVGKDDSTSCNEGECLVRWRSEKLGDIPPDVFIPVAEESGLIIPLGRWIIEEACRELAAMIHRGAPANFRLHINISAIQLLQQGFAWHLLDTIQLNGLTNENICIEITESVLDRDMHQAGQVLNYLRRHHILICLDDFGAGFSSLSYLHNIHFDMIKISRHLISNRLKNEKSLSVFNSLLILAKGFQVPLIAMGIEDAAMREHYFTLGCERVQGYHLANPVPFSSWFNDITRQEAPDVPRV</sequence>
<evidence type="ECO:0000313" key="4">
    <source>
        <dbReference type="Proteomes" id="UP001282336"/>
    </source>
</evidence>
<dbReference type="RefSeq" id="WP_319628756.1">
    <property type="nucleotide sequence ID" value="NZ_JAWXRC010000025.1"/>
</dbReference>
<dbReference type="SUPFAM" id="SSF55073">
    <property type="entry name" value="Nucleotide cyclase"/>
    <property type="match status" value="1"/>
</dbReference>
<organism evidence="3 4">
    <name type="scientific">Scandinavium lactucae</name>
    <dbReference type="NCBI Taxonomy" id="3095028"/>
    <lineage>
        <taxon>Bacteria</taxon>
        <taxon>Pseudomonadati</taxon>
        <taxon>Pseudomonadota</taxon>
        <taxon>Gammaproteobacteria</taxon>
        <taxon>Enterobacterales</taxon>
        <taxon>Enterobacteriaceae</taxon>
        <taxon>Scandinavium</taxon>
    </lineage>
</organism>
<comment type="caution">
    <text evidence="3">The sequence shown here is derived from an EMBL/GenBank/DDBJ whole genome shotgun (WGS) entry which is preliminary data.</text>
</comment>
<reference evidence="3" key="1">
    <citation type="submission" date="2023-11" db="EMBL/GenBank/DDBJ databases">
        <title>Scandinavium wanjuensis sp. nov., isolated from lettuce South Korea.</title>
        <authorList>
            <person name="Park J."/>
            <person name="Park S."/>
            <person name="Oh K.K."/>
            <person name="Cho G.S."/>
            <person name="Franz C.M.A.P."/>
        </authorList>
    </citation>
    <scope>NUCLEOTIDE SEQUENCE</scope>
    <source>
        <strain evidence="3">V105_12</strain>
    </source>
</reference>
<dbReference type="InterPro" id="IPR000160">
    <property type="entry name" value="GGDEF_dom"/>
</dbReference>
<dbReference type="AlphaFoldDB" id="A0AAJ2S978"/>
<proteinExistence type="predicted"/>
<dbReference type="Gene3D" id="3.30.70.270">
    <property type="match status" value="1"/>
</dbReference>
<dbReference type="Pfam" id="PF00990">
    <property type="entry name" value="GGDEF"/>
    <property type="match status" value="1"/>
</dbReference>
<dbReference type="Pfam" id="PF00563">
    <property type="entry name" value="EAL"/>
    <property type="match status" value="1"/>
</dbReference>
<dbReference type="SMART" id="SM00267">
    <property type="entry name" value="GGDEF"/>
    <property type="match status" value="1"/>
</dbReference>
<evidence type="ECO:0000259" key="2">
    <source>
        <dbReference type="PROSITE" id="PS50887"/>
    </source>
</evidence>
<dbReference type="SUPFAM" id="SSF141868">
    <property type="entry name" value="EAL domain-like"/>
    <property type="match status" value="1"/>
</dbReference>
<dbReference type="PANTHER" id="PTHR33121">
    <property type="entry name" value="CYCLIC DI-GMP PHOSPHODIESTERASE PDEF"/>
    <property type="match status" value="1"/>
</dbReference>
<dbReference type="InterPro" id="IPR001633">
    <property type="entry name" value="EAL_dom"/>
</dbReference>
<dbReference type="GO" id="GO:0071111">
    <property type="term" value="F:cyclic-guanylate-specific phosphodiesterase activity"/>
    <property type="evidence" value="ECO:0007669"/>
    <property type="project" value="InterPro"/>
</dbReference>
<feature type="domain" description="EAL" evidence="1">
    <location>
        <begin position="545"/>
        <end position="801"/>
    </location>
</feature>
<dbReference type="PROSITE" id="PS50887">
    <property type="entry name" value="GGDEF"/>
    <property type="match status" value="1"/>
</dbReference>
<dbReference type="Gene3D" id="3.30.450.20">
    <property type="entry name" value="PAS domain"/>
    <property type="match status" value="2"/>
</dbReference>
<dbReference type="PROSITE" id="PS50883">
    <property type="entry name" value="EAL"/>
    <property type="match status" value="1"/>
</dbReference>
<dbReference type="Pfam" id="PF22673">
    <property type="entry name" value="MCP-like_PDC_1"/>
    <property type="match status" value="1"/>
</dbReference>
<dbReference type="InterPro" id="IPR043128">
    <property type="entry name" value="Rev_trsase/Diguanyl_cyclase"/>
</dbReference>
<name>A0AAJ2S978_9ENTR</name>
<protein>
    <submittedName>
        <fullName evidence="3">EAL domain-containing protein</fullName>
    </submittedName>
</protein>
<evidence type="ECO:0000313" key="3">
    <source>
        <dbReference type="EMBL" id="MDX6032238.1"/>
    </source>
</evidence>
<dbReference type="InterPro" id="IPR035919">
    <property type="entry name" value="EAL_sf"/>
</dbReference>
<dbReference type="Gene3D" id="3.20.20.450">
    <property type="entry name" value="EAL domain"/>
    <property type="match status" value="1"/>
</dbReference>
<gene>
    <name evidence="3" type="ORF">SIL20_12040</name>
</gene>
<feature type="domain" description="GGDEF" evidence="2">
    <location>
        <begin position="400"/>
        <end position="536"/>
    </location>
</feature>
<dbReference type="CDD" id="cd01948">
    <property type="entry name" value="EAL"/>
    <property type="match status" value="1"/>
</dbReference>
<dbReference type="Gene3D" id="6.10.340.10">
    <property type="match status" value="1"/>
</dbReference>
<dbReference type="Proteomes" id="UP001282336">
    <property type="component" value="Unassembled WGS sequence"/>
</dbReference>
<dbReference type="InterPro" id="IPR029787">
    <property type="entry name" value="Nucleotide_cyclase"/>
</dbReference>
<dbReference type="InterPro" id="IPR050706">
    <property type="entry name" value="Cyclic-di-GMP_PDE-like"/>
</dbReference>
<dbReference type="SMART" id="SM00052">
    <property type="entry name" value="EAL"/>
    <property type="match status" value="1"/>
</dbReference>
<evidence type="ECO:0000259" key="1">
    <source>
        <dbReference type="PROSITE" id="PS50883"/>
    </source>
</evidence>
<dbReference type="PANTHER" id="PTHR33121:SF70">
    <property type="entry name" value="SIGNALING PROTEIN YKOW"/>
    <property type="match status" value="1"/>
</dbReference>
<dbReference type="EMBL" id="JAWXRC010000025">
    <property type="protein sequence ID" value="MDX6032238.1"/>
    <property type="molecule type" value="Genomic_DNA"/>
</dbReference>